<evidence type="ECO:0000313" key="4">
    <source>
        <dbReference type="EMBL" id="HIY67465.1"/>
    </source>
</evidence>
<protein>
    <submittedName>
        <fullName evidence="4">Class II aldolase/adducin family protein</fullName>
    </submittedName>
</protein>
<dbReference type="InterPro" id="IPR036409">
    <property type="entry name" value="Aldolase_II/adducin_N_sf"/>
</dbReference>
<dbReference type="GO" id="GO:0005829">
    <property type="term" value="C:cytosol"/>
    <property type="evidence" value="ECO:0007669"/>
    <property type="project" value="TreeGrafter"/>
</dbReference>
<name>A0A9D1YXM1_9MICO</name>
<comment type="caution">
    <text evidence="4">The sequence shown here is derived from an EMBL/GenBank/DDBJ whole genome shotgun (WGS) entry which is preliminary data.</text>
</comment>
<dbReference type="GO" id="GO:0046872">
    <property type="term" value="F:metal ion binding"/>
    <property type="evidence" value="ECO:0007669"/>
    <property type="project" value="UniProtKB-KW"/>
</dbReference>
<accession>A0A9D1YXM1</accession>
<sequence>MTDIDALLELAHAAGEPRRGLAILGEGNVSARTGEARMLVKASGSNLGASTPADIVECELAPILALLDDDGADDEAVGRVLLKSRVDQAAKRPSVEAMLHAVVIDAGAGAACHTHPESANGILCSSKADYLVRGALFPDQIVVLGQRGLLIPYVDPGLELARTVRRELAEFTRLHGQLPKIVYMQNHGIFAIGEDPAECLRITEMADKFAKILTAALAVGEPRFLPESVLDRIENRDDEHYRRRMLKEGR</sequence>
<dbReference type="GO" id="GO:0019323">
    <property type="term" value="P:pentose catabolic process"/>
    <property type="evidence" value="ECO:0007669"/>
    <property type="project" value="TreeGrafter"/>
</dbReference>
<gene>
    <name evidence="4" type="ORF">H9830_14470</name>
</gene>
<dbReference type="PANTHER" id="PTHR22789:SF0">
    <property type="entry name" value="3-OXO-TETRONATE 4-PHOSPHATE DECARBOXYLASE-RELATED"/>
    <property type="match status" value="1"/>
</dbReference>
<organism evidence="4 5">
    <name type="scientific">Candidatus Agrococcus pullicola</name>
    <dbReference type="NCBI Taxonomy" id="2838429"/>
    <lineage>
        <taxon>Bacteria</taxon>
        <taxon>Bacillati</taxon>
        <taxon>Actinomycetota</taxon>
        <taxon>Actinomycetes</taxon>
        <taxon>Micrococcales</taxon>
        <taxon>Microbacteriaceae</taxon>
        <taxon>Agrococcus</taxon>
    </lineage>
</organism>
<dbReference type="Proteomes" id="UP000824005">
    <property type="component" value="Unassembled WGS sequence"/>
</dbReference>
<feature type="domain" description="Class II aldolase/adducin N-terminal" evidence="3">
    <location>
        <begin position="5"/>
        <end position="214"/>
    </location>
</feature>
<dbReference type="PANTHER" id="PTHR22789">
    <property type="entry name" value="FUCULOSE PHOSPHATE ALDOLASE"/>
    <property type="match status" value="1"/>
</dbReference>
<dbReference type="InterPro" id="IPR001303">
    <property type="entry name" value="Aldolase_II/adducin_N"/>
</dbReference>
<proteinExistence type="predicted"/>
<evidence type="ECO:0000259" key="3">
    <source>
        <dbReference type="SMART" id="SM01007"/>
    </source>
</evidence>
<reference evidence="4" key="1">
    <citation type="journal article" date="2021" name="PeerJ">
        <title>Extensive microbial diversity within the chicken gut microbiome revealed by metagenomics and culture.</title>
        <authorList>
            <person name="Gilroy R."/>
            <person name="Ravi A."/>
            <person name="Getino M."/>
            <person name="Pursley I."/>
            <person name="Horton D.L."/>
            <person name="Alikhan N.F."/>
            <person name="Baker D."/>
            <person name="Gharbi K."/>
            <person name="Hall N."/>
            <person name="Watson M."/>
            <person name="Adriaenssens E.M."/>
            <person name="Foster-Nyarko E."/>
            <person name="Jarju S."/>
            <person name="Secka A."/>
            <person name="Antonio M."/>
            <person name="Oren A."/>
            <person name="Chaudhuri R.R."/>
            <person name="La Ragione R."/>
            <person name="Hildebrand F."/>
            <person name="Pallen M.J."/>
        </authorList>
    </citation>
    <scope>NUCLEOTIDE SEQUENCE</scope>
    <source>
        <strain evidence="4">ChiGjej1B1-98</strain>
    </source>
</reference>
<dbReference type="SUPFAM" id="SSF53639">
    <property type="entry name" value="AraD/HMP-PK domain-like"/>
    <property type="match status" value="1"/>
</dbReference>
<dbReference type="SMART" id="SM01007">
    <property type="entry name" value="Aldolase_II"/>
    <property type="match status" value="1"/>
</dbReference>
<dbReference type="Pfam" id="PF00596">
    <property type="entry name" value="Aldolase_II"/>
    <property type="match status" value="1"/>
</dbReference>
<dbReference type="AlphaFoldDB" id="A0A9D1YXM1"/>
<evidence type="ECO:0000256" key="2">
    <source>
        <dbReference type="ARBA" id="ARBA00023239"/>
    </source>
</evidence>
<dbReference type="GO" id="GO:0016832">
    <property type="term" value="F:aldehyde-lyase activity"/>
    <property type="evidence" value="ECO:0007669"/>
    <property type="project" value="TreeGrafter"/>
</dbReference>
<evidence type="ECO:0000256" key="1">
    <source>
        <dbReference type="ARBA" id="ARBA00022723"/>
    </source>
</evidence>
<reference evidence="4" key="2">
    <citation type="submission" date="2021-04" db="EMBL/GenBank/DDBJ databases">
        <authorList>
            <person name="Gilroy R."/>
        </authorList>
    </citation>
    <scope>NUCLEOTIDE SEQUENCE</scope>
    <source>
        <strain evidence="4">ChiGjej1B1-98</strain>
    </source>
</reference>
<keyword evidence="1" id="KW-0479">Metal-binding</keyword>
<dbReference type="InterPro" id="IPR050197">
    <property type="entry name" value="Aldolase_class_II_sugar_metab"/>
</dbReference>
<keyword evidence="2" id="KW-0456">Lyase</keyword>
<evidence type="ECO:0000313" key="5">
    <source>
        <dbReference type="Proteomes" id="UP000824005"/>
    </source>
</evidence>
<dbReference type="EMBL" id="DXDC01000440">
    <property type="protein sequence ID" value="HIY67465.1"/>
    <property type="molecule type" value="Genomic_DNA"/>
</dbReference>
<dbReference type="Gene3D" id="3.40.225.10">
    <property type="entry name" value="Class II aldolase/adducin N-terminal domain"/>
    <property type="match status" value="1"/>
</dbReference>